<dbReference type="GO" id="GO:0030674">
    <property type="term" value="F:protein-macromolecule adaptor activity"/>
    <property type="evidence" value="ECO:0007669"/>
    <property type="project" value="TreeGrafter"/>
</dbReference>
<dbReference type="Gene3D" id="2.60.40.640">
    <property type="match status" value="1"/>
</dbReference>
<dbReference type="Proteomes" id="UP000298138">
    <property type="component" value="Unassembled WGS sequence"/>
</dbReference>
<accession>A0A4S2MMB0</accession>
<dbReference type="Pfam" id="PF02752">
    <property type="entry name" value="Arrestin_C"/>
    <property type="match status" value="1"/>
</dbReference>
<evidence type="ECO:0000256" key="1">
    <source>
        <dbReference type="ARBA" id="ARBA00005298"/>
    </source>
</evidence>
<dbReference type="InterPro" id="IPR011022">
    <property type="entry name" value="Arrestin_C-like"/>
</dbReference>
<dbReference type="GO" id="GO:0070086">
    <property type="term" value="P:ubiquitin-dependent endocytosis"/>
    <property type="evidence" value="ECO:0007669"/>
    <property type="project" value="TreeGrafter"/>
</dbReference>
<dbReference type="PANTHER" id="PTHR11188:SF17">
    <property type="entry name" value="FI21816P1"/>
    <property type="match status" value="1"/>
</dbReference>
<dbReference type="PANTHER" id="PTHR11188">
    <property type="entry name" value="ARRESTIN DOMAIN CONTAINING PROTEIN"/>
    <property type="match status" value="1"/>
</dbReference>
<dbReference type="InterPro" id="IPR014752">
    <property type="entry name" value="Arrestin-like_C"/>
</dbReference>
<feature type="region of interest" description="Disordered" evidence="2">
    <location>
        <begin position="394"/>
        <end position="435"/>
    </location>
</feature>
<feature type="region of interest" description="Disordered" evidence="2">
    <location>
        <begin position="485"/>
        <end position="540"/>
    </location>
</feature>
<dbReference type="GO" id="GO:0005829">
    <property type="term" value="C:cytosol"/>
    <property type="evidence" value="ECO:0007669"/>
    <property type="project" value="TreeGrafter"/>
</dbReference>
<dbReference type="GO" id="GO:0005886">
    <property type="term" value="C:plasma membrane"/>
    <property type="evidence" value="ECO:0007669"/>
    <property type="project" value="TreeGrafter"/>
</dbReference>
<dbReference type="SUPFAM" id="SSF81296">
    <property type="entry name" value="E set domains"/>
    <property type="match status" value="1"/>
</dbReference>
<dbReference type="SMART" id="SM01017">
    <property type="entry name" value="Arrestin_C"/>
    <property type="match status" value="1"/>
</dbReference>
<comment type="similarity">
    <text evidence="1">Belongs to the arrestin family.</text>
</comment>
<dbReference type="GO" id="GO:0031625">
    <property type="term" value="F:ubiquitin protein ligase binding"/>
    <property type="evidence" value="ECO:0007669"/>
    <property type="project" value="TreeGrafter"/>
</dbReference>
<protein>
    <recommendedName>
        <fullName evidence="3">Arrestin C-terminal-like domain-containing protein</fullName>
    </recommendedName>
</protein>
<organism evidence="4 5">
    <name type="scientific">Ascodesmis nigricans</name>
    <dbReference type="NCBI Taxonomy" id="341454"/>
    <lineage>
        <taxon>Eukaryota</taxon>
        <taxon>Fungi</taxon>
        <taxon>Dikarya</taxon>
        <taxon>Ascomycota</taxon>
        <taxon>Pezizomycotina</taxon>
        <taxon>Pezizomycetes</taxon>
        <taxon>Pezizales</taxon>
        <taxon>Ascodesmidaceae</taxon>
        <taxon>Ascodesmis</taxon>
    </lineage>
</organism>
<feature type="compositionally biased region" description="Low complexity" evidence="2">
    <location>
        <begin position="399"/>
        <end position="435"/>
    </location>
</feature>
<feature type="region of interest" description="Disordered" evidence="2">
    <location>
        <begin position="370"/>
        <end position="389"/>
    </location>
</feature>
<evidence type="ECO:0000259" key="3">
    <source>
        <dbReference type="SMART" id="SM01017"/>
    </source>
</evidence>
<dbReference type="STRING" id="341454.A0A4S2MMB0"/>
<dbReference type="InParanoid" id="A0A4S2MMB0"/>
<evidence type="ECO:0000313" key="5">
    <source>
        <dbReference type="Proteomes" id="UP000298138"/>
    </source>
</evidence>
<dbReference type="FunCoup" id="A0A4S2MMB0">
    <property type="interactions" value="83"/>
</dbReference>
<feature type="compositionally biased region" description="Polar residues" evidence="2">
    <location>
        <begin position="378"/>
        <end position="389"/>
    </location>
</feature>
<dbReference type="OrthoDB" id="2333384at2759"/>
<keyword evidence="5" id="KW-1185">Reference proteome</keyword>
<evidence type="ECO:0000256" key="2">
    <source>
        <dbReference type="SAM" id="MobiDB-lite"/>
    </source>
</evidence>
<feature type="region of interest" description="Disordered" evidence="2">
    <location>
        <begin position="332"/>
        <end position="358"/>
    </location>
</feature>
<name>A0A4S2MMB0_9PEZI</name>
<evidence type="ECO:0000313" key="4">
    <source>
        <dbReference type="EMBL" id="TGZ78231.1"/>
    </source>
</evidence>
<dbReference type="AlphaFoldDB" id="A0A4S2MMB0"/>
<feature type="domain" description="Arrestin C-terminal-like" evidence="3">
    <location>
        <begin position="172"/>
        <end position="325"/>
    </location>
</feature>
<sequence>MPFRARGATHDIPYLDIRPDDDVLIFRGSQSDGVGALLKGHVALCIRESTQIRSITLTLQGIKRLHIFARRPLKHEEVFYEQRWKFLEGGGNRGFTLAPNNYTYEFSVPLEASLPESVEGLGATHIIYRLKARVVRGMLAHDIVAKKHMRIVRTLAPGALELSQTMCVQNVWPNKVEYNISIPSKAVVYGTHIPIEITLLPLLKGLKVGKVTCSLKETHTFGFWRGPQKKADTRTILTRYFNENPRSQSPLSDLEDELDNEFGTFRLNERIPLPKSLNVCVQDCDVEEIKVRHKVSFVIQLHNPSDGHISELRASLPVVIFISPSYLMDSSNQIPASADQPVDCEDIANAPPRYDQHSLDRLYDGLPMRQFDTPIHSGANTPQNLSRNNSSENLAALQPSTTTSSTTSSSGGSPTPVSGSSTSPSSSSSNLPQQQPALHLLPDESSGRWRIQAASFRNHHPLTPPAEDDLVRLCKVPSYATAVKSSTRNLTDPSWSGLPEYEESSSSSSSSSTYQVARSPSPPRRAFLPHRGVLNAGRSW</sequence>
<reference evidence="4 5" key="1">
    <citation type="submission" date="2019-04" db="EMBL/GenBank/DDBJ databases">
        <title>Comparative genomics and transcriptomics to analyze fruiting body development in filamentous ascomycetes.</title>
        <authorList>
            <consortium name="DOE Joint Genome Institute"/>
            <person name="Lutkenhaus R."/>
            <person name="Traeger S."/>
            <person name="Breuer J."/>
            <person name="Kuo A."/>
            <person name="Lipzen A."/>
            <person name="Pangilinan J."/>
            <person name="Dilworth D."/>
            <person name="Sandor L."/>
            <person name="Poggeler S."/>
            <person name="Barry K."/>
            <person name="Grigoriev I.V."/>
            <person name="Nowrousian M."/>
        </authorList>
    </citation>
    <scope>NUCLEOTIDE SEQUENCE [LARGE SCALE GENOMIC DNA]</scope>
    <source>
        <strain evidence="4 5">CBS 389.68</strain>
    </source>
</reference>
<dbReference type="InterPro" id="IPR014756">
    <property type="entry name" value="Ig_E-set"/>
</dbReference>
<gene>
    <name evidence="4" type="ORF">EX30DRAFT_310290</name>
</gene>
<feature type="compositionally biased region" description="Polar residues" evidence="2">
    <location>
        <begin position="485"/>
        <end position="494"/>
    </location>
</feature>
<dbReference type="InterPro" id="IPR050357">
    <property type="entry name" value="Arrestin_domain-protein"/>
</dbReference>
<dbReference type="EMBL" id="ML220144">
    <property type="protein sequence ID" value="TGZ78231.1"/>
    <property type="molecule type" value="Genomic_DNA"/>
</dbReference>
<proteinExistence type="inferred from homology"/>